<dbReference type="SUPFAM" id="SSF140453">
    <property type="entry name" value="EsxAB dimer-like"/>
    <property type="match status" value="1"/>
</dbReference>
<sequence length="99" mass="10661">MRYQVDLAHLDEVTARIATLHGFLVDSLREIDERIALVQQSWNGAAATKQAEAHQQWVLAAQSVQEGIDTMRSAAATAHTAYTEASAANLRMLGRGGGA</sequence>
<dbReference type="InterPro" id="IPR036689">
    <property type="entry name" value="ESAT-6-like_sf"/>
</dbReference>
<name>A0ABV3G307_9NOCA</name>
<evidence type="ECO:0000313" key="3">
    <source>
        <dbReference type="Proteomes" id="UP001551695"/>
    </source>
</evidence>
<gene>
    <name evidence="2" type="ORF">AB0I48_31405</name>
</gene>
<comment type="caution">
    <text evidence="2">The sequence shown here is derived from an EMBL/GenBank/DDBJ whole genome shotgun (WGS) entry which is preliminary data.</text>
</comment>
<dbReference type="EMBL" id="JBFAKC010000019">
    <property type="protein sequence ID" value="MEV0712077.1"/>
    <property type="molecule type" value="Genomic_DNA"/>
</dbReference>
<dbReference type="Proteomes" id="UP001551695">
    <property type="component" value="Unassembled WGS sequence"/>
</dbReference>
<keyword evidence="3" id="KW-1185">Reference proteome</keyword>
<reference evidence="2 3" key="1">
    <citation type="submission" date="2024-06" db="EMBL/GenBank/DDBJ databases">
        <title>The Natural Products Discovery Center: Release of the First 8490 Sequenced Strains for Exploring Actinobacteria Biosynthetic Diversity.</title>
        <authorList>
            <person name="Kalkreuter E."/>
            <person name="Kautsar S.A."/>
            <person name="Yang D."/>
            <person name="Bader C.D."/>
            <person name="Teijaro C.N."/>
            <person name="Fluegel L."/>
            <person name="Davis C.M."/>
            <person name="Simpson J.R."/>
            <person name="Lauterbach L."/>
            <person name="Steele A.D."/>
            <person name="Gui C."/>
            <person name="Meng S."/>
            <person name="Li G."/>
            <person name="Viehrig K."/>
            <person name="Ye F."/>
            <person name="Su P."/>
            <person name="Kiefer A.F."/>
            <person name="Nichols A."/>
            <person name="Cepeda A.J."/>
            <person name="Yan W."/>
            <person name="Fan B."/>
            <person name="Jiang Y."/>
            <person name="Adhikari A."/>
            <person name="Zheng C.-J."/>
            <person name="Schuster L."/>
            <person name="Cowan T.M."/>
            <person name="Smanski M.J."/>
            <person name="Chevrette M.G."/>
            <person name="De Carvalho L.P.S."/>
            <person name="Shen B."/>
        </authorList>
    </citation>
    <scope>NUCLEOTIDE SEQUENCE [LARGE SCALE GENOMIC DNA]</scope>
    <source>
        <strain evidence="2 3">NPDC050403</strain>
    </source>
</reference>
<dbReference type="RefSeq" id="WP_357788862.1">
    <property type="nucleotide sequence ID" value="NZ_JBFAKC010000019.1"/>
</dbReference>
<dbReference type="Gene3D" id="1.10.287.1060">
    <property type="entry name" value="ESAT-6-like"/>
    <property type="match status" value="1"/>
</dbReference>
<dbReference type="InterPro" id="IPR010310">
    <property type="entry name" value="T7SS_ESAT-6-like"/>
</dbReference>
<comment type="similarity">
    <text evidence="1">Belongs to the WXG100 family.</text>
</comment>
<organism evidence="2 3">
    <name type="scientific">Nocardia aurea</name>
    <dbReference type="NCBI Taxonomy" id="2144174"/>
    <lineage>
        <taxon>Bacteria</taxon>
        <taxon>Bacillati</taxon>
        <taxon>Actinomycetota</taxon>
        <taxon>Actinomycetes</taxon>
        <taxon>Mycobacteriales</taxon>
        <taxon>Nocardiaceae</taxon>
        <taxon>Nocardia</taxon>
    </lineage>
</organism>
<dbReference type="Pfam" id="PF06013">
    <property type="entry name" value="WXG100"/>
    <property type="match status" value="1"/>
</dbReference>
<evidence type="ECO:0000313" key="2">
    <source>
        <dbReference type="EMBL" id="MEV0712077.1"/>
    </source>
</evidence>
<protein>
    <recommendedName>
        <fullName evidence="1">ESAT-6-like protein</fullName>
    </recommendedName>
</protein>
<dbReference type="NCBIfam" id="TIGR03930">
    <property type="entry name" value="WXG100_ESAT6"/>
    <property type="match status" value="1"/>
</dbReference>
<evidence type="ECO:0000256" key="1">
    <source>
        <dbReference type="RuleBase" id="RU362001"/>
    </source>
</evidence>
<proteinExistence type="inferred from homology"/>
<accession>A0ABV3G307</accession>